<dbReference type="RefSeq" id="WP_283435516.1">
    <property type="nucleotide sequence ID" value="NZ_FXUG01000026.1"/>
</dbReference>
<keyword evidence="3" id="KW-1185">Reference proteome</keyword>
<feature type="chain" id="PRO_5046720853" evidence="1">
    <location>
        <begin position="25"/>
        <end position="341"/>
    </location>
</feature>
<reference evidence="2 3" key="1">
    <citation type="submission" date="2017-05" db="EMBL/GenBank/DDBJ databases">
        <authorList>
            <person name="Varghese N."/>
            <person name="Submissions S."/>
        </authorList>
    </citation>
    <scope>NUCLEOTIDE SEQUENCE [LARGE SCALE GENOMIC DNA]</scope>
    <source>
        <strain evidence="2 3">DSM 25457</strain>
    </source>
</reference>
<evidence type="ECO:0000313" key="3">
    <source>
        <dbReference type="Proteomes" id="UP001158067"/>
    </source>
</evidence>
<name>A0ABY1QRP3_9BACT</name>
<gene>
    <name evidence="2" type="ORF">SAMN06265222_12619</name>
</gene>
<dbReference type="Proteomes" id="UP001158067">
    <property type="component" value="Unassembled WGS sequence"/>
</dbReference>
<comment type="caution">
    <text evidence="2">The sequence shown here is derived from an EMBL/GenBank/DDBJ whole genome shotgun (WGS) entry which is preliminary data.</text>
</comment>
<protein>
    <submittedName>
        <fullName evidence="2">Uncharacterized protein</fullName>
    </submittedName>
</protein>
<proteinExistence type="predicted"/>
<accession>A0ABY1QRP3</accession>
<evidence type="ECO:0000256" key="1">
    <source>
        <dbReference type="SAM" id="SignalP"/>
    </source>
</evidence>
<organism evidence="2 3">
    <name type="scientific">Neorhodopirellula lusitana</name>
    <dbReference type="NCBI Taxonomy" id="445327"/>
    <lineage>
        <taxon>Bacteria</taxon>
        <taxon>Pseudomonadati</taxon>
        <taxon>Planctomycetota</taxon>
        <taxon>Planctomycetia</taxon>
        <taxon>Pirellulales</taxon>
        <taxon>Pirellulaceae</taxon>
        <taxon>Neorhodopirellula</taxon>
    </lineage>
</organism>
<keyword evidence="1" id="KW-0732">Signal</keyword>
<evidence type="ECO:0000313" key="2">
    <source>
        <dbReference type="EMBL" id="SMP78468.1"/>
    </source>
</evidence>
<feature type="signal peptide" evidence="1">
    <location>
        <begin position="1"/>
        <end position="24"/>
    </location>
</feature>
<sequence length="341" mass="37672">MNKLHMWTIGCWVVAMLATRCVSADEARDAASTELTVVVGAAGTNEYQEMFSKWVSQWKQVAENADIPLVTIGESKQDASDREILQKRMLAIQQAKETSHWVILIGHGTHDSRATNFNLRGPDVSAKEFAKWIERQEDAADNSSSHDSIVIVNCTSSSGPFVNALTGPGRVIVTATQSGSEQNFARFGQYFADAMRSMESDLDHDDEVSVLEAFLSASKQTLRFYETEARIATEHALIDDNGDGRGTRAETFRGTRPVAKAKEGASIDGNLARRVTLPVGNPKDRAKSVPLTKEQIITRDQLETSVDALRAKKDDLSESDYYAQLEELMVQLAEIYHPSTE</sequence>
<dbReference type="EMBL" id="FXUG01000026">
    <property type="protein sequence ID" value="SMP78468.1"/>
    <property type="molecule type" value="Genomic_DNA"/>
</dbReference>